<dbReference type="RefSeq" id="WP_160631374.1">
    <property type="nucleotide sequence ID" value="NZ_WWNE01000003.1"/>
</dbReference>
<dbReference type="Pfam" id="PF11751">
    <property type="entry name" value="PorP_SprF"/>
    <property type="match status" value="1"/>
</dbReference>
<dbReference type="Proteomes" id="UP000470771">
    <property type="component" value="Unassembled WGS sequence"/>
</dbReference>
<accession>A0A6N9NE02</accession>
<dbReference type="NCBIfam" id="TIGR03519">
    <property type="entry name" value="T9SS_PorP_fam"/>
    <property type="match status" value="1"/>
</dbReference>
<evidence type="ECO:0000313" key="1">
    <source>
        <dbReference type="EMBL" id="NBG64838.1"/>
    </source>
</evidence>
<name>A0A6N9NE02_9FLAO</name>
<sequence length="307" mass="35075">MKGRVIVVSLFFIVQSLCSQQIATFSNYILDPFSLNPAVAGLQQCFEMRAGRRVQWTDLYGAPEVNFFSINFMLNKSERNSFKKQGLGLYFQNQSVGIFNINYLKIGYAYHLRLWKKYKMSMGVFGGMQQMGLADASFLNTQDPAYKSNRAYVAPEVSPGIFLYTQKSGLGVSLFQAYPKDWGKIGDQARLRQHLFATFYHKITYGFWNFMPSTLVRINPFLSPSADINFLADYDNVISFGAGVRTFRSLQVNLNFKLWDKFKVGYTYEIPFLTNSQQLGPTHEVIIGFGNCFKNGPKPKFICPVFE</sequence>
<evidence type="ECO:0000313" key="2">
    <source>
        <dbReference type="Proteomes" id="UP000470771"/>
    </source>
</evidence>
<dbReference type="InterPro" id="IPR019861">
    <property type="entry name" value="PorP/SprF_Bacteroidetes"/>
</dbReference>
<reference evidence="1 2" key="1">
    <citation type="submission" date="2019-12" db="EMBL/GenBank/DDBJ databases">
        <authorList>
            <person name="Zhao J."/>
        </authorList>
    </citation>
    <scope>NUCLEOTIDE SEQUENCE [LARGE SCALE GENOMIC DNA]</scope>
    <source>
        <strain evidence="1 2">S-15</strain>
    </source>
</reference>
<organism evidence="1 2">
    <name type="scientific">Acidiluteibacter ferrifornacis</name>
    <dbReference type="NCBI Taxonomy" id="2692424"/>
    <lineage>
        <taxon>Bacteria</taxon>
        <taxon>Pseudomonadati</taxon>
        <taxon>Bacteroidota</taxon>
        <taxon>Flavobacteriia</taxon>
        <taxon>Flavobacteriales</taxon>
        <taxon>Cryomorphaceae</taxon>
        <taxon>Acidiluteibacter</taxon>
    </lineage>
</organism>
<keyword evidence="2" id="KW-1185">Reference proteome</keyword>
<comment type="caution">
    <text evidence="1">The sequence shown here is derived from an EMBL/GenBank/DDBJ whole genome shotgun (WGS) entry which is preliminary data.</text>
</comment>
<protein>
    <submittedName>
        <fullName evidence="1">Type IX secretion system membrane protein PorP/SprF</fullName>
    </submittedName>
</protein>
<dbReference type="AlphaFoldDB" id="A0A6N9NE02"/>
<dbReference type="EMBL" id="WWNE01000003">
    <property type="protein sequence ID" value="NBG64838.1"/>
    <property type="molecule type" value="Genomic_DNA"/>
</dbReference>
<proteinExistence type="predicted"/>
<gene>
    <name evidence="1" type="ORF">GQN54_01830</name>
</gene>